<gene>
    <name evidence="2" type="ORF">J2T23_001077</name>
</gene>
<protein>
    <submittedName>
        <fullName evidence="2">Uncharacterized protein</fullName>
    </submittedName>
</protein>
<name>A0AAJ1SWT1_9MICC</name>
<dbReference type="AlphaFoldDB" id="A0AAJ1SWT1"/>
<dbReference type="Proteomes" id="UP001239267">
    <property type="component" value="Unassembled WGS sequence"/>
</dbReference>
<feature type="compositionally biased region" description="Basic and acidic residues" evidence="1">
    <location>
        <begin position="94"/>
        <end position="110"/>
    </location>
</feature>
<proteinExistence type="predicted"/>
<feature type="compositionally biased region" description="Low complexity" evidence="1">
    <location>
        <begin position="1"/>
        <end position="15"/>
    </location>
</feature>
<comment type="caution">
    <text evidence="2">The sequence shown here is derived from an EMBL/GenBank/DDBJ whole genome shotgun (WGS) entry which is preliminary data.</text>
</comment>
<sequence length="237" mass="26043">MAHDAAPASPSPAARTPRRRSSSEGLYIPGGPTHCYGDDPFEPVSTPRGASRPVQRPAIRPQIHIPHPLQVHLRLHLDSRLPEVCVAAGYGALHHDQRSRERQASKRVDQHISQGGHRLDPGGWQQEPGMMDCIPTDRLLPAVVDVAFSVRGQRPQAICSRSAGTRQQLPVLEHGNQIRRRRRKRIQTPVRLQDPRPYRPPEGGVIHSQPGKGGSPCGSAADFQGSEGIHLAMVPRF</sequence>
<evidence type="ECO:0000256" key="1">
    <source>
        <dbReference type="SAM" id="MobiDB-lite"/>
    </source>
</evidence>
<feature type="region of interest" description="Disordered" evidence="1">
    <location>
        <begin position="192"/>
        <end position="218"/>
    </location>
</feature>
<evidence type="ECO:0000313" key="2">
    <source>
        <dbReference type="EMBL" id="MDQ0145187.1"/>
    </source>
</evidence>
<feature type="region of interest" description="Disordered" evidence="1">
    <location>
        <begin position="1"/>
        <end position="55"/>
    </location>
</feature>
<organism evidence="2 3">
    <name type="scientific">Pseudarthrobacter niigatensis</name>
    <dbReference type="NCBI Taxonomy" id="369935"/>
    <lineage>
        <taxon>Bacteria</taxon>
        <taxon>Bacillati</taxon>
        <taxon>Actinomycetota</taxon>
        <taxon>Actinomycetes</taxon>
        <taxon>Micrococcales</taxon>
        <taxon>Micrococcaceae</taxon>
        <taxon>Pseudarthrobacter</taxon>
    </lineage>
</organism>
<dbReference type="EMBL" id="JAUSTB010000003">
    <property type="protein sequence ID" value="MDQ0145187.1"/>
    <property type="molecule type" value="Genomic_DNA"/>
</dbReference>
<keyword evidence="3" id="KW-1185">Reference proteome</keyword>
<reference evidence="2 3" key="1">
    <citation type="submission" date="2023-07" db="EMBL/GenBank/DDBJ databases">
        <title>Sorghum-associated microbial communities from plants grown in Nebraska, USA.</title>
        <authorList>
            <person name="Schachtman D."/>
        </authorList>
    </citation>
    <scope>NUCLEOTIDE SEQUENCE [LARGE SCALE GENOMIC DNA]</scope>
    <source>
        <strain evidence="2 3">DS1001</strain>
    </source>
</reference>
<feature type="region of interest" description="Disordered" evidence="1">
    <location>
        <begin position="94"/>
        <end position="126"/>
    </location>
</feature>
<accession>A0AAJ1SWT1</accession>
<evidence type="ECO:0000313" key="3">
    <source>
        <dbReference type="Proteomes" id="UP001239267"/>
    </source>
</evidence>